<dbReference type="SUPFAM" id="SSF69047">
    <property type="entry name" value="Hypothetical protein YjbJ"/>
    <property type="match status" value="1"/>
</dbReference>
<dbReference type="RefSeq" id="WP_135418683.1">
    <property type="nucleotide sequence ID" value="NZ_SRLB01000029.1"/>
</dbReference>
<dbReference type="Gene3D" id="1.10.1470.10">
    <property type="entry name" value="YjbJ"/>
    <property type="match status" value="1"/>
</dbReference>
<keyword evidence="2" id="KW-0812">Transmembrane</keyword>
<organism evidence="3 4">
    <name type="scientific">Methylobacterium nonmethylotrophicum</name>
    <dbReference type="NCBI Taxonomy" id="1141884"/>
    <lineage>
        <taxon>Bacteria</taxon>
        <taxon>Pseudomonadati</taxon>
        <taxon>Pseudomonadota</taxon>
        <taxon>Alphaproteobacteria</taxon>
        <taxon>Hyphomicrobiales</taxon>
        <taxon>Methylobacteriaceae</taxon>
        <taxon>Methylobacterium</taxon>
    </lineage>
</organism>
<evidence type="ECO:0000256" key="1">
    <source>
        <dbReference type="SAM" id="Coils"/>
    </source>
</evidence>
<dbReference type="AlphaFoldDB" id="A0A4Z0NI99"/>
<evidence type="ECO:0000313" key="3">
    <source>
        <dbReference type="EMBL" id="TGD95447.1"/>
    </source>
</evidence>
<dbReference type="Proteomes" id="UP000297535">
    <property type="component" value="Unassembled WGS sequence"/>
</dbReference>
<dbReference type="InterPro" id="IPR036629">
    <property type="entry name" value="YjbJ_sf"/>
</dbReference>
<keyword evidence="1" id="KW-0175">Coiled coil</keyword>
<sequence>MNRDQFRGASRHLTGRVQTALGGLSGDPVRQVRGAANQVAGGAQYAYGRARDQAEDLADDLADDGRRLARAARAQAEDLVDTARERADDLVRDGRDAARAVRRRGEAYGRRALRYAEGHRTNTLLGLAALAFAAGWLVRRSR</sequence>
<evidence type="ECO:0000256" key="2">
    <source>
        <dbReference type="SAM" id="Phobius"/>
    </source>
</evidence>
<reference evidence="3 4" key="1">
    <citation type="submission" date="2019-04" db="EMBL/GenBank/DDBJ databases">
        <authorList>
            <person name="Feng G."/>
            <person name="Zhu H."/>
        </authorList>
    </citation>
    <scope>NUCLEOTIDE SEQUENCE [LARGE SCALE GENOMIC DNA]</scope>
    <source>
        <strain evidence="3 4">6HR-1</strain>
    </source>
</reference>
<feature type="coiled-coil region" evidence="1">
    <location>
        <begin position="66"/>
        <end position="93"/>
    </location>
</feature>
<keyword evidence="4" id="KW-1185">Reference proteome</keyword>
<gene>
    <name evidence="3" type="ORF">EU555_28085</name>
</gene>
<name>A0A4Z0NI99_9HYPH</name>
<feature type="transmembrane region" description="Helical" evidence="2">
    <location>
        <begin position="121"/>
        <end position="138"/>
    </location>
</feature>
<proteinExistence type="predicted"/>
<dbReference type="EMBL" id="SRLB01000029">
    <property type="protein sequence ID" value="TGD95447.1"/>
    <property type="molecule type" value="Genomic_DNA"/>
</dbReference>
<dbReference type="OrthoDB" id="8004786at2"/>
<protein>
    <submittedName>
        <fullName evidence="3">CsbD family protein</fullName>
    </submittedName>
</protein>
<accession>A0A4Z0NI99</accession>
<evidence type="ECO:0000313" key="4">
    <source>
        <dbReference type="Proteomes" id="UP000297535"/>
    </source>
</evidence>
<keyword evidence="2" id="KW-1133">Transmembrane helix</keyword>
<keyword evidence="2" id="KW-0472">Membrane</keyword>
<comment type="caution">
    <text evidence="3">The sequence shown here is derived from an EMBL/GenBank/DDBJ whole genome shotgun (WGS) entry which is preliminary data.</text>
</comment>